<gene>
    <name evidence="1" type="ORF">FOYG_15098</name>
</gene>
<evidence type="ECO:0008006" key="3">
    <source>
        <dbReference type="Google" id="ProtNLM"/>
    </source>
</evidence>
<proteinExistence type="predicted"/>
<protein>
    <recommendedName>
        <fullName evidence="3">Transcription factor domain-containing protein</fullName>
    </recommendedName>
</protein>
<dbReference type="Proteomes" id="UP000030753">
    <property type="component" value="Unassembled WGS sequence"/>
</dbReference>
<dbReference type="EMBL" id="JH717848">
    <property type="protein sequence ID" value="EWY83023.1"/>
    <property type="molecule type" value="Genomic_DNA"/>
</dbReference>
<evidence type="ECO:0000313" key="2">
    <source>
        <dbReference type="Proteomes" id="UP000030753"/>
    </source>
</evidence>
<organism evidence="1 2">
    <name type="scientific">Fusarium oxysporum NRRL 32931</name>
    <dbReference type="NCBI Taxonomy" id="660029"/>
    <lineage>
        <taxon>Eukaryota</taxon>
        <taxon>Fungi</taxon>
        <taxon>Dikarya</taxon>
        <taxon>Ascomycota</taxon>
        <taxon>Pezizomycotina</taxon>
        <taxon>Sordariomycetes</taxon>
        <taxon>Hypocreomycetidae</taxon>
        <taxon>Hypocreales</taxon>
        <taxon>Nectriaceae</taxon>
        <taxon>Fusarium</taxon>
        <taxon>Fusarium oxysporum species complex</taxon>
    </lineage>
</organism>
<evidence type="ECO:0000313" key="1">
    <source>
        <dbReference type="EMBL" id="EWY83023.1"/>
    </source>
</evidence>
<name>W9HKB6_FUSOX</name>
<dbReference type="AlphaFoldDB" id="W9HKB6"/>
<dbReference type="HOGENOM" id="CLU_026661_1_0_1"/>
<sequence length="357" mass="40717">MNREKSISEKDLLHKIYICSIRSIPAWQRQANGSVADFCAASFMMQTAAENFEHDLAWKLFTLACQYAQALNFHQMDRLDRIVTVTLERPFLDHDRRRLWSLIQEDFRYRLLFDKVPALTGNIDQWNVNFPNLKADGDPQVDHTLSIQFIISSRLTFALSDFFHSMEQFDLGNLSDLVSRTKAICSQVNDLYKEWNIDTWVVGLEADFRLWTISSVAFTGYLFIIYMMRRAVARQHALSCLKAADCLVSGLPLIQNVSKRILQTACIVLEKDCEMDTLSVLLGSFQIHLPYSYVAQDLLEAEDNARSVDNAALLDTITKSIGRRAKGNPGIKTLALVMGHINNSIKDRIMHDGDNTI</sequence>
<accession>W9HKB6</accession>
<reference evidence="1 2" key="1">
    <citation type="submission" date="2011-06" db="EMBL/GenBank/DDBJ databases">
        <title>The Genome Sequence of Fusarium oxysporum FOSC 3-a.</title>
        <authorList>
            <consortium name="The Broad Institute Genome Sequencing Platform"/>
            <person name="Ma L.-J."/>
            <person name="Gale L.R."/>
            <person name="Schwartz D.C."/>
            <person name="Zhou S."/>
            <person name="Corby-Kistler H."/>
            <person name="Young S.K."/>
            <person name="Zeng Q."/>
            <person name="Gargeya S."/>
            <person name="Fitzgerald M."/>
            <person name="Haas B."/>
            <person name="Abouelleil A."/>
            <person name="Alvarado L."/>
            <person name="Arachchi H.M."/>
            <person name="Berlin A."/>
            <person name="Brown A."/>
            <person name="Chapman S.B."/>
            <person name="Chen Z."/>
            <person name="Dunbar C."/>
            <person name="Freedman E."/>
            <person name="Gearin G."/>
            <person name="Gellesch M."/>
            <person name="Goldberg J."/>
            <person name="Griggs A."/>
            <person name="Gujja S."/>
            <person name="Heiman D."/>
            <person name="Howarth C."/>
            <person name="Larson L."/>
            <person name="Lui A."/>
            <person name="MacDonald P.J.P."/>
            <person name="Mehta T."/>
            <person name="Montmayeur A."/>
            <person name="Murphy C."/>
            <person name="Neiman D."/>
            <person name="Pearson M."/>
            <person name="Priest M."/>
            <person name="Roberts A."/>
            <person name="Saif S."/>
            <person name="Shea T."/>
            <person name="Shenoy N."/>
            <person name="Sisk P."/>
            <person name="Stolte C."/>
            <person name="Sykes S."/>
            <person name="Wortman J."/>
            <person name="Nusbaum C."/>
            <person name="Birren B."/>
        </authorList>
    </citation>
    <scope>NUCLEOTIDE SEQUENCE [LARGE SCALE GENOMIC DNA]</scope>
    <source>
        <strain evidence="2">FOSC 3-a</strain>
    </source>
</reference>
<dbReference type="OrthoDB" id="39175at2759"/>
<dbReference type="CDD" id="cd12148">
    <property type="entry name" value="fungal_TF_MHR"/>
    <property type="match status" value="1"/>
</dbReference>